<proteinExistence type="predicted"/>
<reference evidence="1 2" key="2">
    <citation type="submission" date="2013-11" db="EMBL/GenBank/DDBJ databases">
        <title>The Genome Sequence of Phytophthora parasitica INRA-310.</title>
        <authorList>
            <consortium name="The Broad Institute Genomics Platform"/>
            <person name="Russ C."/>
            <person name="Tyler B."/>
            <person name="Panabieres F."/>
            <person name="Shan W."/>
            <person name="Tripathy S."/>
            <person name="Grunwald N."/>
            <person name="Machado M."/>
            <person name="Johnson C.S."/>
            <person name="Arredondo F."/>
            <person name="Hong C."/>
            <person name="Coffey M."/>
            <person name="Young S.K."/>
            <person name="Zeng Q."/>
            <person name="Gargeya S."/>
            <person name="Fitzgerald M."/>
            <person name="Abouelleil A."/>
            <person name="Alvarado L."/>
            <person name="Chapman S.B."/>
            <person name="Gainer-Dewar J."/>
            <person name="Goldberg J."/>
            <person name="Griggs A."/>
            <person name="Gujja S."/>
            <person name="Hansen M."/>
            <person name="Howarth C."/>
            <person name="Imamovic A."/>
            <person name="Ireland A."/>
            <person name="Larimer J."/>
            <person name="McCowan C."/>
            <person name="Murphy C."/>
            <person name="Pearson M."/>
            <person name="Poon T.W."/>
            <person name="Priest M."/>
            <person name="Roberts A."/>
            <person name="Saif S."/>
            <person name="Shea T."/>
            <person name="Sykes S."/>
            <person name="Wortman J."/>
            <person name="Nusbaum C."/>
            <person name="Birren B."/>
        </authorList>
    </citation>
    <scope>NUCLEOTIDE SEQUENCE [LARGE SCALE GENOMIC DNA]</scope>
    <source>
        <strain evidence="1 2">INRA-310</strain>
    </source>
</reference>
<dbReference type="EMBL" id="KI669586">
    <property type="protein sequence ID" value="ETN09061.1"/>
    <property type="molecule type" value="Genomic_DNA"/>
</dbReference>
<dbReference type="GeneID" id="20191518"/>
<dbReference type="VEuPathDB" id="FungiDB:PPTG_22919"/>
<reference evidence="2" key="1">
    <citation type="submission" date="2011-12" db="EMBL/GenBank/DDBJ databases">
        <authorList>
            <consortium name="The Broad Institute Genome Sequencing Platform"/>
            <person name="Russ C."/>
            <person name="Tyler B."/>
            <person name="Panabieres F."/>
            <person name="Shan W."/>
            <person name="Tripathy S."/>
            <person name="Grunwald N."/>
            <person name="Machado M."/>
            <person name="Young S.K."/>
            <person name="Zeng Q."/>
            <person name="Gargeya S."/>
            <person name="Fitzgerald M."/>
            <person name="Haas B."/>
            <person name="Abouelleil A."/>
            <person name="Alvarado L."/>
            <person name="Arachchi H.M."/>
            <person name="Berlin A."/>
            <person name="Chapman S.B."/>
            <person name="Gearin G."/>
            <person name="Goldberg J."/>
            <person name="Griggs A."/>
            <person name="Gujja S."/>
            <person name="Hansen M."/>
            <person name="Heiman D."/>
            <person name="Howarth C."/>
            <person name="Larimer J."/>
            <person name="Lui A."/>
            <person name="MacDonald P.J.P."/>
            <person name="McCowen C."/>
            <person name="Montmayeur A."/>
            <person name="Murphy C."/>
            <person name="Neiman D."/>
            <person name="Pearson M."/>
            <person name="Priest M."/>
            <person name="Roberts A."/>
            <person name="Saif S."/>
            <person name="Shea T."/>
            <person name="Sisk P."/>
            <person name="Stolte C."/>
            <person name="Sykes S."/>
            <person name="Wortman J."/>
            <person name="Nusbaum C."/>
            <person name="Birren B."/>
        </authorList>
    </citation>
    <scope>NUCLEOTIDE SEQUENCE [LARGE SCALE GENOMIC DNA]</scope>
    <source>
        <strain evidence="2">INRA-310</strain>
    </source>
</reference>
<gene>
    <name evidence="1" type="ORF">PPTG_22919</name>
</gene>
<name>W2Q867_PHYN3</name>
<accession>W2Q867</accession>
<evidence type="ECO:0000313" key="2">
    <source>
        <dbReference type="Proteomes" id="UP000018817"/>
    </source>
</evidence>
<evidence type="ECO:0000313" key="1">
    <source>
        <dbReference type="EMBL" id="ETN09061.1"/>
    </source>
</evidence>
<dbReference type="RefSeq" id="XP_008905622.1">
    <property type="nucleotide sequence ID" value="XM_008907374.1"/>
</dbReference>
<dbReference type="AlphaFoldDB" id="W2Q867"/>
<sequence length="135" mass="15290">MINNNWSRPSYVTKHMQPVTNVIIFDVTKIVPDLSAAGGTKCPSNVGHPSTDKLSLTQQKKSLLHTWDSHWFIADSFALELVFEWGLEYLNFSLALSIEHIPNLLENISERRPIEHNIVQCLARRIPLANGTLVE</sequence>
<dbReference type="Proteomes" id="UP000018817">
    <property type="component" value="Unassembled WGS sequence"/>
</dbReference>
<organism evidence="1 2">
    <name type="scientific">Phytophthora nicotianae (strain INRA-310)</name>
    <name type="common">Phytophthora parasitica</name>
    <dbReference type="NCBI Taxonomy" id="761204"/>
    <lineage>
        <taxon>Eukaryota</taxon>
        <taxon>Sar</taxon>
        <taxon>Stramenopiles</taxon>
        <taxon>Oomycota</taxon>
        <taxon>Peronosporomycetes</taxon>
        <taxon>Peronosporales</taxon>
        <taxon>Peronosporaceae</taxon>
        <taxon>Phytophthora</taxon>
    </lineage>
</organism>
<protein>
    <submittedName>
        <fullName evidence="1">Uncharacterized protein</fullName>
    </submittedName>
</protein>